<evidence type="ECO:0000313" key="6">
    <source>
        <dbReference type="Proteomes" id="UP000576087"/>
    </source>
</evidence>
<organism evidence="3 6">
    <name type="scientific">Aliirhizobium cellulosilyticum</name>
    <dbReference type="NCBI Taxonomy" id="393664"/>
    <lineage>
        <taxon>Bacteria</taxon>
        <taxon>Pseudomonadati</taxon>
        <taxon>Pseudomonadota</taxon>
        <taxon>Alphaproteobacteria</taxon>
        <taxon>Hyphomicrobiales</taxon>
        <taxon>Rhizobiaceae</taxon>
        <taxon>Aliirhizobium</taxon>
    </lineage>
</organism>
<protein>
    <submittedName>
        <fullName evidence="3">Uncharacterized protein</fullName>
    </submittedName>
</protein>
<proteinExistence type="predicted"/>
<evidence type="ECO:0000313" key="2">
    <source>
        <dbReference type="EMBL" id="MBB4412316.1"/>
    </source>
</evidence>
<evidence type="ECO:0000313" key="5">
    <source>
        <dbReference type="Proteomes" id="UP000524535"/>
    </source>
</evidence>
<evidence type="ECO:0000313" key="3">
    <source>
        <dbReference type="EMBL" id="MBB4446947.1"/>
    </source>
</evidence>
<evidence type="ECO:0000313" key="1">
    <source>
        <dbReference type="EMBL" id="MBB4349462.1"/>
    </source>
</evidence>
<dbReference type="Proteomes" id="UP000520770">
    <property type="component" value="Unassembled WGS sequence"/>
</dbReference>
<dbReference type="EMBL" id="JACIHM010000003">
    <property type="protein sequence ID" value="MBB4446947.1"/>
    <property type="molecule type" value="Genomic_DNA"/>
</dbReference>
<reference evidence="4 5" key="1">
    <citation type="submission" date="2020-08" db="EMBL/GenBank/DDBJ databases">
        <title>Genomic Encyclopedia of Type Strains, Phase IV (KMG-V): Genome sequencing to study the core and pangenomes of soil and plant-associated prokaryotes.</title>
        <authorList>
            <person name="Whitman W."/>
        </authorList>
    </citation>
    <scope>NUCLEOTIDE SEQUENCE [LARGE SCALE GENOMIC DNA]</scope>
    <source>
        <strain evidence="2 5">SEMIA 444</strain>
        <strain evidence="1 4">SEMIA 448</strain>
        <strain evidence="3 6">SEMIA 452</strain>
    </source>
</reference>
<sequence>MLLKNINVAQTTDTTVTVEFKGEGNDLITVRMSADPGSSEDQTVAAALAMIDQLREFKQTA</sequence>
<dbReference type="Proteomes" id="UP000576087">
    <property type="component" value="Unassembled WGS sequence"/>
</dbReference>
<gene>
    <name evidence="2" type="ORF">GGE31_002829</name>
    <name evidence="1" type="ORF">GGE33_003224</name>
    <name evidence="3" type="ORF">GGE35_002769</name>
</gene>
<evidence type="ECO:0000313" key="4">
    <source>
        <dbReference type="Proteomes" id="UP000520770"/>
    </source>
</evidence>
<name>A0A7W6Y2H4_9HYPH</name>
<dbReference type="AlphaFoldDB" id="A0A7W6Y2H4"/>
<comment type="caution">
    <text evidence="3">The sequence shown here is derived from an EMBL/GenBank/DDBJ whole genome shotgun (WGS) entry which is preliminary data.</text>
</comment>
<dbReference type="EMBL" id="JACIGY010000003">
    <property type="protein sequence ID" value="MBB4412316.1"/>
    <property type="molecule type" value="Genomic_DNA"/>
</dbReference>
<dbReference type="RefSeq" id="WP_183824746.1">
    <property type="nucleotide sequence ID" value="NZ_JACIGW010000003.1"/>
</dbReference>
<dbReference type="Proteomes" id="UP000524535">
    <property type="component" value="Unassembled WGS sequence"/>
</dbReference>
<keyword evidence="5" id="KW-1185">Reference proteome</keyword>
<dbReference type="EMBL" id="JACIGW010000003">
    <property type="protein sequence ID" value="MBB4349462.1"/>
    <property type="molecule type" value="Genomic_DNA"/>
</dbReference>
<accession>A0A7W6Y2H4</accession>